<organism evidence="1 2">
    <name type="scientific">Geobacillus icigianus</name>
    <dbReference type="NCBI Taxonomy" id="1430331"/>
    <lineage>
        <taxon>Bacteria</taxon>
        <taxon>Bacillati</taxon>
        <taxon>Bacillota</taxon>
        <taxon>Bacilli</taxon>
        <taxon>Bacillales</taxon>
        <taxon>Anoxybacillaceae</taxon>
        <taxon>Geobacillus</taxon>
    </lineage>
</organism>
<protein>
    <submittedName>
        <fullName evidence="1">Uncharacterized protein</fullName>
    </submittedName>
</protein>
<dbReference type="EMBL" id="JPYA02000002">
    <property type="protein sequence ID" value="MEB3750786.1"/>
    <property type="molecule type" value="Genomic_DNA"/>
</dbReference>
<dbReference type="Proteomes" id="UP000029267">
    <property type="component" value="Unassembled WGS sequence"/>
</dbReference>
<sequence>MVKLYPRCNHQLPQSTGIVLKKERELNPKRPFGGFLGQLRFRHCFSDALTNSRNSGCGRVGREVNSG</sequence>
<keyword evidence="2" id="KW-1185">Reference proteome</keyword>
<evidence type="ECO:0000313" key="2">
    <source>
        <dbReference type="Proteomes" id="UP000029267"/>
    </source>
</evidence>
<evidence type="ECO:0000313" key="1">
    <source>
        <dbReference type="EMBL" id="MEB3750786.1"/>
    </source>
</evidence>
<accession>A0ABU6BFU9</accession>
<reference evidence="1 2" key="1">
    <citation type="journal article" date="2014" name="Genome Announc.">
        <title>Draft Genome Sequence of Geobacillus icigianus Strain G1w1T Isolated from Hot Springs in the Valley of Geysers, Kamchatka (Russian Federation).</title>
        <authorList>
            <person name="Bryanskaya A.V."/>
            <person name="Rozanov A.S."/>
            <person name="Logacheva M.D."/>
            <person name="Kotenko A.V."/>
            <person name="Peltek S.E."/>
        </authorList>
    </citation>
    <scope>NUCLEOTIDE SEQUENCE [LARGE SCALE GENOMIC DNA]</scope>
    <source>
        <strain evidence="1 2">G1w1</strain>
    </source>
</reference>
<comment type="caution">
    <text evidence="1">The sequence shown here is derived from an EMBL/GenBank/DDBJ whole genome shotgun (WGS) entry which is preliminary data.</text>
</comment>
<proteinExistence type="predicted"/>
<name>A0ABU6BFU9_9BACL</name>
<gene>
    <name evidence="1" type="ORF">EP10_001627</name>
</gene>